<dbReference type="InterPro" id="IPR025739">
    <property type="entry name" value="FAM110_N"/>
</dbReference>
<evidence type="ECO:0000313" key="5">
    <source>
        <dbReference type="EMBL" id="GCC18245.1"/>
    </source>
</evidence>
<keyword evidence="6" id="KW-1185">Reference proteome</keyword>
<dbReference type="PANTHER" id="PTHR14758">
    <property type="entry name" value="AGAP005440-PA"/>
    <property type="match status" value="1"/>
</dbReference>
<accession>A0A401RJD0</accession>
<dbReference type="InterPro" id="IPR025740">
    <property type="entry name" value="FAM110"/>
</dbReference>
<comment type="caution">
    <text evidence="5">The sequence shown here is derived from an EMBL/GenBank/DDBJ whole genome shotgun (WGS) entry which is preliminary data.</text>
</comment>
<organism evidence="5 6">
    <name type="scientific">Chiloscyllium punctatum</name>
    <name type="common">Brownbanded bambooshark</name>
    <name type="synonym">Hemiscyllium punctatum</name>
    <dbReference type="NCBI Taxonomy" id="137246"/>
    <lineage>
        <taxon>Eukaryota</taxon>
        <taxon>Metazoa</taxon>
        <taxon>Chordata</taxon>
        <taxon>Craniata</taxon>
        <taxon>Vertebrata</taxon>
        <taxon>Chondrichthyes</taxon>
        <taxon>Elasmobranchii</taxon>
        <taxon>Galeomorphii</taxon>
        <taxon>Galeoidea</taxon>
        <taxon>Orectolobiformes</taxon>
        <taxon>Hemiscylliidae</taxon>
        <taxon>Chiloscyllium</taxon>
    </lineage>
</organism>
<evidence type="ECO:0000313" key="6">
    <source>
        <dbReference type="Proteomes" id="UP000287033"/>
    </source>
</evidence>
<evidence type="ECO:0008006" key="7">
    <source>
        <dbReference type="Google" id="ProtNLM"/>
    </source>
</evidence>
<dbReference type="PANTHER" id="PTHR14758:SF1">
    <property type="entry name" value="CENTROSOME-ASSOCIATED FAM110 C-TERMINAL DOMAIN-CONTAINING PROTEIN"/>
    <property type="match status" value="1"/>
</dbReference>
<dbReference type="Pfam" id="PF14161">
    <property type="entry name" value="FAM110_N"/>
    <property type="match status" value="1"/>
</dbReference>
<comment type="similarity">
    <text evidence="1">Belongs to the FAM110 family.</text>
</comment>
<protein>
    <recommendedName>
        <fullName evidence="7">Centrosome-associated FAM110 C-terminal domain-containing protein</fullName>
    </recommendedName>
</protein>
<feature type="compositionally biased region" description="Polar residues" evidence="2">
    <location>
        <begin position="164"/>
        <end position="180"/>
    </location>
</feature>
<gene>
    <name evidence="5" type="ORF">chiPu_0022069</name>
</gene>
<dbReference type="EMBL" id="BEZZ01005812">
    <property type="protein sequence ID" value="GCC18245.1"/>
    <property type="molecule type" value="Genomic_DNA"/>
</dbReference>
<evidence type="ECO:0000259" key="3">
    <source>
        <dbReference type="Pfam" id="PF14160"/>
    </source>
</evidence>
<dbReference type="Proteomes" id="UP000287033">
    <property type="component" value="Unassembled WGS sequence"/>
</dbReference>
<feature type="region of interest" description="Disordered" evidence="2">
    <location>
        <begin position="159"/>
        <end position="180"/>
    </location>
</feature>
<feature type="domain" description="Centrosome-associated FAM110 N-terminal" evidence="4">
    <location>
        <begin position="5"/>
        <end position="77"/>
    </location>
</feature>
<sequence>MLNQNSDTGTFRSANPLRILNRGPEYFRKQLWRGPPSLSAVERLEADKVKYVKSSQLMGARQEPARPGKPVCHSPRKPGGSCRAERAALSRGCDLPSPTRKGPYPCGQAENSGLVHQQGSNDPERGGNNLLPGTSVPVYRGVVRRVDVRPSVCRRLRKWPASSPAKSQLSPYRSDSSQLSDQSCRAQAELERFFNHCGLEPEELQSPAIEQLAQSSSDILSLKLQSVSTCSSQRSNTAGVQSGKAITKGVSIIERNARIIKWLYNCREARGQAG</sequence>
<dbReference type="InterPro" id="IPR025741">
    <property type="entry name" value="FAM110_C"/>
</dbReference>
<reference evidence="5 6" key="1">
    <citation type="journal article" date="2018" name="Nat. Ecol. Evol.">
        <title>Shark genomes provide insights into elasmobranch evolution and the origin of vertebrates.</title>
        <authorList>
            <person name="Hara Y"/>
            <person name="Yamaguchi K"/>
            <person name="Onimaru K"/>
            <person name="Kadota M"/>
            <person name="Koyanagi M"/>
            <person name="Keeley SD"/>
            <person name="Tatsumi K"/>
            <person name="Tanaka K"/>
            <person name="Motone F"/>
            <person name="Kageyama Y"/>
            <person name="Nozu R"/>
            <person name="Adachi N"/>
            <person name="Nishimura O"/>
            <person name="Nakagawa R"/>
            <person name="Tanegashima C"/>
            <person name="Kiyatake I"/>
            <person name="Matsumoto R"/>
            <person name="Murakumo K"/>
            <person name="Nishida K"/>
            <person name="Terakita A"/>
            <person name="Kuratani S"/>
            <person name="Sato K"/>
            <person name="Hyodo S Kuraku.S."/>
        </authorList>
    </citation>
    <scope>NUCLEOTIDE SEQUENCE [LARGE SCALE GENOMIC DNA]</scope>
</reference>
<feature type="compositionally biased region" description="Polar residues" evidence="2">
    <location>
        <begin position="109"/>
        <end position="121"/>
    </location>
</feature>
<evidence type="ECO:0000256" key="2">
    <source>
        <dbReference type="SAM" id="MobiDB-lite"/>
    </source>
</evidence>
<name>A0A401RJD0_CHIPU</name>
<evidence type="ECO:0000256" key="1">
    <source>
        <dbReference type="ARBA" id="ARBA00010576"/>
    </source>
</evidence>
<feature type="domain" description="Centrosome-associated FAM110 C-terminal" evidence="3">
    <location>
        <begin position="173"/>
        <end position="269"/>
    </location>
</feature>
<dbReference type="STRING" id="137246.A0A401RJD0"/>
<feature type="region of interest" description="Disordered" evidence="2">
    <location>
        <begin position="57"/>
        <end position="83"/>
    </location>
</feature>
<dbReference type="AlphaFoldDB" id="A0A401RJD0"/>
<proteinExistence type="inferred from homology"/>
<dbReference type="OrthoDB" id="10028183at2759"/>
<evidence type="ECO:0000259" key="4">
    <source>
        <dbReference type="Pfam" id="PF14161"/>
    </source>
</evidence>
<dbReference type="Pfam" id="PF14160">
    <property type="entry name" value="FAM110_C"/>
    <property type="match status" value="1"/>
</dbReference>
<feature type="region of interest" description="Disordered" evidence="2">
    <location>
        <begin position="108"/>
        <end position="133"/>
    </location>
</feature>